<feature type="transmembrane region" description="Helical" evidence="8">
    <location>
        <begin position="123"/>
        <end position="144"/>
    </location>
</feature>
<dbReference type="PROSITE" id="PS51012">
    <property type="entry name" value="ABC_TM2"/>
    <property type="match status" value="1"/>
</dbReference>
<proteinExistence type="inferred from homology"/>
<feature type="transmembrane region" description="Helical" evidence="8">
    <location>
        <begin position="193"/>
        <end position="215"/>
    </location>
</feature>
<dbReference type="PANTHER" id="PTHR30413">
    <property type="entry name" value="INNER MEMBRANE TRANSPORT PERMEASE"/>
    <property type="match status" value="1"/>
</dbReference>
<keyword evidence="5 8" id="KW-0812">Transmembrane</keyword>
<sequence length="267" mass="31434">MKSAITVLKEQVKSFYLILRLSSYELRSQNKNNYLGILWEIINPLIQISIYWFVFGFGIRGGHPRPNYVPWLLAGISVWFFINPAVIQGSKSIYTRIRMVAKMNFPLSAIPSYIIMSRFYQHLMILGLIIIFLQFLGHPISLYYLELPYYMISSLIFTLALAFVTSTLATIVRDVQNIVQAIMRMMIYLTPVLWNPSSLSPTIQMVLKFNPFYYIIEGYRSSLLGNMGWYFIEHWHYTLYFWAVTIILWIIGSSLHVRFRNRFVDFL</sequence>
<reference evidence="10 11" key="1">
    <citation type="submission" date="2019-09" db="EMBL/GenBank/DDBJ databases">
        <title>Draft genome sequence of Bacillus sp. JC-7.</title>
        <authorList>
            <person name="Tanaka N."/>
            <person name="Shiwa Y."/>
            <person name="Fujita N."/>
            <person name="Tanasupawat S."/>
        </authorList>
    </citation>
    <scope>NUCLEOTIDE SEQUENCE [LARGE SCALE GENOMIC DNA]</scope>
    <source>
        <strain evidence="10 11">JC-7</strain>
    </source>
</reference>
<dbReference type="GO" id="GO:0015920">
    <property type="term" value="P:lipopolysaccharide transport"/>
    <property type="evidence" value="ECO:0007669"/>
    <property type="project" value="TreeGrafter"/>
</dbReference>
<comment type="caution">
    <text evidence="10">The sequence shown here is derived from an EMBL/GenBank/DDBJ whole genome shotgun (WGS) entry which is preliminary data.</text>
</comment>
<dbReference type="Pfam" id="PF01061">
    <property type="entry name" value="ABC2_membrane"/>
    <property type="match status" value="1"/>
</dbReference>
<accession>A0A5J4JEH9</accession>
<keyword evidence="4 8" id="KW-1003">Cell membrane</keyword>
<evidence type="ECO:0000256" key="6">
    <source>
        <dbReference type="ARBA" id="ARBA00022989"/>
    </source>
</evidence>
<feature type="transmembrane region" description="Helical" evidence="8">
    <location>
        <begin position="37"/>
        <end position="59"/>
    </location>
</feature>
<evidence type="ECO:0000256" key="8">
    <source>
        <dbReference type="RuleBase" id="RU361157"/>
    </source>
</evidence>
<feature type="domain" description="ABC transmembrane type-2" evidence="9">
    <location>
        <begin position="35"/>
        <end position="259"/>
    </location>
</feature>
<feature type="transmembrane region" description="Helical" evidence="8">
    <location>
        <begin position="150"/>
        <end position="172"/>
    </location>
</feature>
<organism evidence="10 11">
    <name type="scientific">Weizmannia acidilactici</name>
    <dbReference type="NCBI Taxonomy" id="2607726"/>
    <lineage>
        <taxon>Bacteria</taxon>
        <taxon>Bacillati</taxon>
        <taxon>Bacillota</taxon>
        <taxon>Bacilli</taxon>
        <taxon>Bacillales</taxon>
        <taxon>Bacillaceae</taxon>
        <taxon>Heyndrickxia</taxon>
    </lineage>
</organism>
<evidence type="ECO:0000313" key="11">
    <source>
        <dbReference type="Proteomes" id="UP000391919"/>
    </source>
</evidence>
<evidence type="ECO:0000259" key="9">
    <source>
        <dbReference type="PROSITE" id="PS51012"/>
    </source>
</evidence>
<dbReference type="InterPro" id="IPR047817">
    <property type="entry name" value="ABC2_TM_bact-type"/>
</dbReference>
<keyword evidence="3 8" id="KW-0813">Transport</keyword>
<feature type="transmembrane region" description="Helical" evidence="8">
    <location>
        <begin position="235"/>
        <end position="257"/>
    </location>
</feature>
<feature type="transmembrane region" description="Helical" evidence="8">
    <location>
        <begin position="71"/>
        <end position="89"/>
    </location>
</feature>
<evidence type="ECO:0000256" key="7">
    <source>
        <dbReference type="ARBA" id="ARBA00023136"/>
    </source>
</evidence>
<keyword evidence="6 8" id="KW-1133">Transmembrane helix</keyword>
<evidence type="ECO:0000256" key="2">
    <source>
        <dbReference type="ARBA" id="ARBA00007783"/>
    </source>
</evidence>
<dbReference type="PANTHER" id="PTHR30413:SF10">
    <property type="entry name" value="CAPSULE POLYSACCHARIDE EXPORT INNER-MEMBRANE PROTEIN CTRC"/>
    <property type="match status" value="1"/>
</dbReference>
<dbReference type="AlphaFoldDB" id="A0A5J4JEH9"/>
<keyword evidence="7 8" id="KW-0472">Membrane</keyword>
<evidence type="ECO:0000313" key="10">
    <source>
        <dbReference type="EMBL" id="GER68830.1"/>
    </source>
</evidence>
<dbReference type="GO" id="GO:0140359">
    <property type="term" value="F:ABC-type transporter activity"/>
    <property type="evidence" value="ECO:0007669"/>
    <property type="project" value="InterPro"/>
</dbReference>
<evidence type="ECO:0000256" key="3">
    <source>
        <dbReference type="ARBA" id="ARBA00022448"/>
    </source>
</evidence>
<protein>
    <recommendedName>
        <fullName evidence="8">Transport permease protein</fullName>
    </recommendedName>
</protein>
<evidence type="ECO:0000256" key="1">
    <source>
        <dbReference type="ARBA" id="ARBA00004651"/>
    </source>
</evidence>
<dbReference type="Proteomes" id="UP000391919">
    <property type="component" value="Unassembled WGS sequence"/>
</dbReference>
<evidence type="ECO:0000256" key="5">
    <source>
        <dbReference type="ARBA" id="ARBA00022692"/>
    </source>
</evidence>
<dbReference type="RefSeq" id="WP_151679965.1">
    <property type="nucleotide sequence ID" value="NZ_BKZQ01000001.1"/>
</dbReference>
<keyword evidence="11" id="KW-1185">Reference proteome</keyword>
<dbReference type="EMBL" id="BKZQ01000001">
    <property type="protein sequence ID" value="GER68830.1"/>
    <property type="molecule type" value="Genomic_DNA"/>
</dbReference>
<comment type="subcellular location">
    <subcellularLocation>
        <location evidence="1 8">Cell membrane</location>
        <topology evidence="1 8">Multi-pass membrane protein</topology>
    </subcellularLocation>
</comment>
<dbReference type="InterPro" id="IPR013525">
    <property type="entry name" value="ABC2_TM"/>
</dbReference>
<evidence type="ECO:0000256" key="4">
    <source>
        <dbReference type="ARBA" id="ARBA00022475"/>
    </source>
</evidence>
<dbReference type="GO" id="GO:0005886">
    <property type="term" value="C:plasma membrane"/>
    <property type="evidence" value="ECO:0007669"/>
    <property type="project" value="UniProtKB-SubCell"/>
</dbReference>
<comment type="similarity">
    <text evidence="2 8">Belongs to the ABC-2 integral membrane protein family.</text>
</comment>
<name>A0A5J4JEH9_9BACI</name>
<gene>
    <name evidence="10" type="ORF">BpJC7_01330</name>
</gene>